<dbReference type="Proteomes" id="UP001642464">
    <property type="component" value="Unassembled WGS sequence"/>
</dbReference>
<sequence length="522" mass="57624">MEQRSEKSILKRASETEHDELEELREDVVFTQFTAQQYQMLVTKVYQEKNPSMLGDLAFMFSKYEGREEELFSQVCLKYGANLAALTKGLPSKEVLELPEDELVEAIVQVEAENERRVRLLRRKREEVKELVTLIRLGSQRRRCHACDLNLCRAQRLVRFAGEVCWLVAEEGRCAEEEAARSAGEPEIDVEDDLLKGSRWVIQELKAILPNMADEEPRLAELAHHLAAGTPGQDEDGECGYHPKHEGHCEHGKHGLNDAAPKASEALEDLEALEGILSIRALACIIVKSCASRAGLALNTTGDISVSELSRALKLSGFNVTGLPDGGGDALSLAVAEKIGRAYDADGNGVLTFDEFVQLRLEWDSYLDNWAANVAPDSNAISPQQLLAILEAIKASLEPLHDLAFAPAVAGLSGFSPSSFLGPMFYNSMFKVPRPFLHSTAEVLIRKCAGGGALLTFEQFCLLMEFLKEQKKKFTAVDQDRSGAISLEELGVAFAQSGLPLPHHDQVNRRPIKTSIQANICR</sequence>
<keyword evidence="4" id="KW-0413">Isomerase</keyword>
<accession>A0ABP0QY77</accession>
<dbReference type="EMBL" id="CAXAMM010040451">
    <property type="protein sequence ID" value="CAK9093269.1"/>
    <property type="molecule type" value="Genomic_DNA"/>
</dbReference>
<keyword evidence="5" id="KW-1185">Reference proteome</keyword>
<evidence type="ECO:0000259" key="3">
    <source>
        <dbReference type="PROSITE" id="PS50222"/>
    </source>
</evidence>
<dbReference type="InterPro" id="IPR002048">
    <property type="entry name" value="EF_hand_dom"/>
</dbReference>
<feature type="compositionally biased region" description="Basic and acidic residues" evidence="2">
    <location>
        <begin position="239"/>
        <end position="256"/>
    </location>
</feature>
<evidence type="ECO:0000256" key="1">
    <source>
        <dbReference type="ARBA" id="ARBA00022837"/>
    </source>
</evidence>
<evidence type="ECO:0000256" key="2">
    <source>
        <dbReference type="SAM" id="MobiDB-lite"/>
    </source>
</evidence>
<proteinExistence type="predicted"/>
<name>A0ABP0QY77_9DINO</name>
<comment type="caution">
    <text evidence="4">The sequence shown here is derived from an EMBL/GenBank/DDBJ whole genome shotgun (WGS) entry which is preliminary data.</text>
</comment>
<dbReference type="PROSITE" id="PS50222">
    <property type="entry name" value="EF_HAND_2"/>
    <property type="match status" value="2"/>
</dbReference>
<dbReference type="SUPFAM" id="SSF47473">
    <property type="entry name" value="EF-hand"/>
    <property type="match status" value="1"/>
</dbReference>
<reference evidence="4 5" key="1">
    <citation type="submission" date="2024-02" db="EMBL/GenBank/DDBJ databases">
        <authorList>
            <person name="Chen Y."/>
            <person name="Shah S."/>
            <person name="Dougan E. K."/>
            <person name="Thang M."/>
            <person name="Chan C."/>
        </authorList>
    </citation>
    <scope>NUCLEOTIDE SEQUENCE [LARGE SCALE GENOMIC DNA]</scope>
</reference>
<feature type="region of interest" description="Disordered" evidence="2">
    <location>
        <begin position="231"/>
        <end position="256"/>
    </location>
</feature>
<evidence type="ECO:0000313" key="5">
    <source>
        <dbReference type="Proteomes" id="UP001642464"/>
    </source>
</evidence>
<feature type="domain" description="EF-hand" evidence="3">
    <location>
        <begin position="331"/>
        <end position="366"/>
    </location>
</feature>
<dbReference type="PROSITE" id="PS00018">
    <property type="entry name" value="EF_HAND_1"/>
    <property type="match status" value="2"/>
</dbReference>
<feature type="domain" description="EF-hand" evidence="3">
    <location>
        <begin position="465"/>
        <end position="500"/>
    </location>
</feature>
<dbReference type="Gene3D" id="1.10.238.10">
    <property type="entry name" value="EF-hand"/>
    <property type="match status" value="2"/>
</dbReference>
<gene>
    <name evidence="4" type="ORF">SCF082_LOCUS43868</name>
</gene>
<dbReference type="InterPro" id="IPR018247">
    <property type="entry name" value="EF_Hand_1_Ca_BS"/>
</dbReference>
<dbReference type="Pfam" id="PF13202">
    <property type="entry name" value="EF-hand_5"/>
    <property type="match status" value="2"/>
</dbReference>
<dbReference type="GO" id="GO:0016853">
    <property type="term" value="F:isomerase activity"/>
    <property type="evidence" value="ECO:0007669"/>
    <property type="project" value="UniProtKB-KW"/>
</dbReference>
<organism evidence="4 5">
    <name type="scientific">Durusdinium trenchii</name>
    <dbReference type="NCBI Taxonomy" id="1381693"/>
    <lineage>
        <taxon>Eukaryota</taxon>
        <taxon>Sar</taxon>
        <taxon>Alveolata</taxon>
        <taxon>Dinophyceae</taxon>
        <taxon>Suessiales</taxon>
        <taxon>Symbiodiniaceae</taxon>
        <taxon>Durusdinium</taxon>
    </lineage>
</organism>
<evidence type="ECO:0000313" key="4">
    <source>
        <dbReference type="EMBL" id="CAK9093269.1"/>
    </source>
</evidence>
<protein>
    <submittedName>
        <fullName evidence="4">Peptidylprolyl isomerase</fullName>
    </submittedName>
</protein>
<keyword evidence="1" id="KW-0106">Calcium</keyword>
<dbReference type="InterPro" id="IPR011992">
    <property type="entry name" value="EF-hand-dom_pair"/>
</dbReference>